<sequence>MEARSNRLWRSLTFWAGLLVMAAVLIGWWDSRVNFRELRSGRATVGSGGHGCVFRWFHDRSTGIEAASSRLDAPGQLAPSSPWSAPWFVQADGTDATTERELAGVFDEEGNVGRMDFRTSLAFSLLLFGRPGEWLVYLPYWLIALVVAAVWAGGMAWRWRRMRKASPVMEGGEG</sequence>
<keyword evidence="3" id="KW-1185">Reference proteome</keyword>
<evidence type="ECO:0000256" key="1">
    <source>
        <dbReference type="SAM" id="Phobius"/>
    </source>
</evidence>
<evidence type="ECO:0008006" key="4">
    <source>
        <dbReference type="Google" id="ProtNLM"/>
    </source>
</evidence>
<keyword evidence="1" id="KW-0472">Membrane</keyword>
<accession>A0ABT3GCP6</accession>
<name>A0ABT3GCP6_9BACT</name>
<proteinExistence type="predicted"/>
<reference evidence="2" key="1">
    <citation type="submission" date="2022-10" db="EMBL/GenBank/DDBJ databases">
        <title>Luteolibacter sp. GHJ8, whole genome shotgun sequencing project.</title>
        <authorList>
            <person name="Zhao G."/>
            <person name="Shen L."/>
        </authorList>
    </citation>
    <scope>NUCLEOTIDE SEQUENCE</scope>
    <source>
        <strain evidence="2">GHJ8</strain>
    </source>
</reference>
<evidence type="ECO:0000313" key="2">
    <source>
        <dbReference type="EMBL" id="MCW1916985.1"/>
    </source>
</evidence>
<gene>
    <name evidence="2" type="ORF">OJ996_25575</name>
</gene>
<feature type="transmembrane region" description="Helical" evidence="1">
    <location>
        <begin position="12"/>
        <end position="29"/>
    </location>
</feature>
<evidence type="ECO:0000313" key="3">
    <source>
        <dbReference type="Proteomes" id="UP001165653"/>
    </source>
</evidence>
<comment type="caution">
    <text evidence="2">The sequence shown here is derived from an EMBL/GenBank/DDBJ whole genome shotgun (WGS) entry which is preliminary data.</text>
</comment>
<protein>
    <recommendedName>
        <fullName evidence="4">DUF3592 domain-containing protein</fullName>
    </recommendedName>
</protein>
<keyword evidence="1" id="KW-1133">Transmembrane helix</keyword>
<keyword evidence="1" id="KW-0812">Transmembrane</keyword>
<dbReference type="EMBL" id="JAPDDR010000023">
    <property type="protein sequence ID" value="MCW1916985.1"/>
    <property type="molecule type" value="Genomic_DNA"/>
</dbReference>
<dbReference type="Proteomes" id="UP001165653">
    <property type="component" value="Unassembled WGS sequence"/>
</dbReference>
<organism evidence="2 3">
    <name type="scientific">Luteolibacter rhizosphaerae</name>
    <dbReference type="NCBI Taxonomy" id="2989719"/>
    <lineage>
        <taxon>Bacteria</taxon>
        <taxon>Pseudomonadati</taxon>
        <taxon>Verrucomicrobiota</taxon>
        <taxon>Verrucomicrobiia</taxon>
        <taxon>Verrucomicrobiales</taxon>
        <taxon>Verrucomicrobiaceae</taxon>
        <taxon>Luteolibacter</taxon>
    </lineage>
</organism>
<feature type="transmembrane region" description="Helical" evidence="1">
    <location>
        <begin position="134"/>
        <end position="157"/>
    </location>
</feature>
<dbReference type="RefSeq" id="WP_264516605.1">
    <property type="nucleotide sequence ID" value="NZ_JAPDDR010000023.1"/>
</dbReference>